<dbReference type="PANTHER" id="PTHR15106">
    <property type="entry name" value="RETINOIC ACID RECEPTOR RESPONDER PROTEIN 2"/>
    <property type="match status" value="1"/>
</dbReference>
<gene>
    <name evidence="11" type="primary">Rarres2</name>
    <name evidence="11" type="ORF">CRYUND_R09948</name>
</gene>
<dbReference type="InterPro" id="IPR029562">
    <property type="entry name" value="Chemerin"/>
</dbReference>
<dbReference type="GO" id="GO:0006954">
    <property type="term" value="P:inflammatory response"/>
    <property type="evidence" value="ECO:0007669"/>
    <property type="project" value="UniProtKB-KW"/>
</dbReference>
<dbReference type="EMBL" id="VWPW01032993">
    <property type="protein sequence ID" value="NWJ11683.1"/>
    <property type="molecule type" value="Genomic_DNA"/>
</dbReference>
<reference evidence="11 12" key="1">
    <citation type="submission" date="2019-09" db="EMBL/GenBank/DDBJ databases">
        <title>Bird 10,000 Genomes (B10K) Project - Family phase.</title>
        <authorList>
            <person name="Zhang G."/>
        </authorList>
    </citation>
    <scope>NUCLEOTIDE SEQUENCE [LARGE SCALE GENOMIC DNA]</scope>
    <source>
        <strain evidence="11">B10K-MSB-37135</strain>
        <tissue evidence="11">Heart</tissue>
    </source>
</reference>
<evidence type="ECO:0000256" key="8">
    <source>
        <dbReference type="ARBA" id="ARBA00023198"/>
    </source>
</evidence>
<keyword evidence="6" id="KW-0221">Differentiation</keyword>
<dbReference type="GO" id="GO:0005615">
    <property type="term" value="C:extracellular space"/>
    <property type="evidence" value="ECO:0007669"/>
    <property type="project" value="TreeGrafter"/>
</dbReference>
<dbReference type="GO" id="GO:0050921">
    <property type="term" value="P:positive regulation of chemotaxis"/>
    <property type="evidence" value="ECO:0007669"/>
    <property type="project" value="TreeGrafter"/>
</dbReference>
<accession>A0A7K4M483</accession>
<evidence type="ECO:0000256" key="6">
    <source>
        <dbReference type="ARBA" id="ARBA00022782"/>
    </source>
</evidence>
<proteinExistence type="predicted"/>
<evidence type="ECO:0000256" key="2">
    <source>
        <dbReference type="ARBA" id="ARBA00018808"/>
    </source>
</evidence>
<dbReference type="GO" id="GO:0030154">
    <property type="term" value="P:cell differentiation"/>
    <property type="evidence" value="ECO:0007669"/>
    <property type="project" value="UniProtKB-KW"/>
</dbReference>
<protein>
    <recommendedName>
        <fullName evidence="2">Retinoic acid receptor responder protein 2</fullName>
    </recommendedName>
    <alternativeName>
        <fullName evidence="9">Chemerin</fullName>
    </alternativeName>
</protein>
<evidence type="ECO:0000256" key="5">
    <source>
        <dbReference type="ARBA" id="ARBA00022729"/>
    </source>
</evidence>
<dbReference type="Proteomes" id="UP000534426">
    <property type="component" value="Unassembled WGS sequence"/>
</dbReference>
<keyword evidence="7" id="KW-1015">Disulfide bond</keyword>
<evidence type="ECO:0000313" key="11">
    <source>
        <dbReference type="EMBL" id="NWJ11683.1"/>
    </source>
</evidence>
<dbReference type="AlphaFoldDB" id="A0A7K4M483"/>
<dbReference type="GO" id="GO:0006935">
    <property type="term" value="P:chemotaxis"/>
    <property type="evidence" value="ECO:0007669"/>
    <property type="project" value="UniProtKB-KW"/>
</dbReference>
<keyword evidence="5 10" id="KW-0732">Signal</keyword>
<dbReference type="SUPFAM" id="SSF54403">
    <property type="entry name" value="Cystatin/monellin"/>
    <property type="match status" value="1"/>
</dbReference>
<dbReference type="GO" id="GO:0031012">
    <property type="term" value="C:extracellular matrix"/>
    <property type="evidence" value="ECO:0007669"/>
    <property type="project" value="TreeGrafter"/>
</dbReference>
<dbReference type="InterPro" id="IPR046350">
    <property type="entry name" value="Cystatin_sf"/>
</dbReference>
<sequence length="167" mass="18725">MAAPAALALLVLLALMTVPVRAAQAPLQRRIVRELLEHFHGRSHVQHLFQERSVEGVEEREDTSGTFVRLRLNLAQTNCPKRAPKRQNCRMVETKRRPACVACFKFDHGDVPKVLDKYYNCGPSHHLAVKEIKQRDEAECQAVEAAGRAADALYLPGMFAFARGLPN</sequence>
<evidence type="ECO:0000256" key="7">
    <source>
        <dbReference type="ARBA" id="ARBA00023157"/>
    </source>
</evidence>
<keyword evidence="12" id="KW-1185">Reference proteome</keyword>
<evidence type="ECO:0000256" key="1">
    <source>
        <dbReference type="ARBA" id="ARBA00004613"/>
    </source>
</evidence>
<evidence type="ECO:0000256" key="4">
    <source>
        <dbReference type="ARBA" id="ARBA00022525"/>
    </source>
</evidence>
<evidence type="ECO:0000256" key="3">
    <source>
        <dbReference type="ARBA" id="ARBA00022500"/>
    </source>
</evidence>
<feature type="non-terminal residue" evidence="11">
    <location>
        <position position="167"/>
    </location>
</feature>
<dbReference type="GO" id="GO:0005102">
    <property type="term" value="F:signaling receptor binding"/>
    <property type="evidence" value="ECO:0007669"/>
    <property type="project" value="InterPro"/>
</dbReference>
<dbReference type="GO" id="GO:0050994">
    <property type="term" value="P:regulation of lipid catabolic process"/>
    <property type="evidence" value="ECO:0007669"/>
    <property type="project" value="InterPro"/>
</dbReference>
<dbReference type="Gene3D" id="3.10.450.10">
    <property type="match status" value="1"/>
</dbReference>
<comment type="caution">
    <text evidence="11">The sequence shown here is derived from an EMBL/GenBank/DDBJ whole genome shotgun (WGS) entry which is preliminary data.</text>
</comment>
<feature type="signal peptide" evidence="10">
    <location>
        <begin position="1"/>
        <end position="22"/>
    </location>
</feature>
<keyword evidence="4" id="KW-0964">Secreted</keyword>
<dbReference type="PANTHER" id="PTHR15106:SF2">
    <property type="entry name" value="RETINOIC ACID RECEPTOR RESPONDER PROTEIN 2"/>
    <property type="match status" value="1"/>
</dbReference>
<name>A0A7K4M483_9AVES</name>
<evidence type="ECO:0000256" key="10">
    <source>
        <dbReference type="SAM" id="SignalP"/>
    </source>
</evidence>
<keyword evidence="8" id="KW-0395">Inflammatory response</keyword>
<feature type="non-terminal residue" evidence="11">
    <location>
        <position position="1"/>
    </location>
</feature>
<evidence type="ECO:0000313" key="12">
    <source>
        <dbReference type="Proteomes" id="UP000534426"/>
    </source>
</evidence>
<organism evidence="11 12">
    <name type="scientific">Crypturellus undulatus</name>
    <dbReference type="NCBI Taxonomy" id="48396"/>
    <lineage>
        <taxon>Eukaryota</taxon>
        <taxon>Metazoa</taxon>
        <taxon>Chordata</taxon>
        <taxon>Craniata</taxon>
        <taxon>Vertebrata</taxon>
        <taxon>Euteleostomi</taxon>
        <taxon>Archelosauria</taxon>
        <taxon>Archosauria</taxon>
        <taxon>Dinosauria</taxon>
        <taxon>Saurischia</taxon>
        <taxon>Theropoda</taxon>
        <taxon>Coelurosauria</taxon>
        <taxon>Aves</taxon>
        <taxon>Palaeognathae</taxon>
        <taxon>Tinamiformes</taxon>
        <taxon>Tinamidae</taxon>
        <taxon>Crypturellus</taxon>
    </lineage>
</organism>
<comment type="subcellular location">
    <subcellularLocation>
        <location evidence="1">Secreted</location>
    </subcellularLocation>
</comment>
<evidence type="ECO:0000256" key="9">
    <source>
        <dbReference type="ARBA" id="ARBA00032785"/>
    </source>
</evidence>
<feature type="chain" id="PRO_5029450109" description="Retinoic acid receptor responder protein 2" evidence="10">
    <location>
        <begin position="23"/>
        <end position="167"/>
    </location>
</feature>
<keyword evidence="3" id="KW-0145">Chemotaxis</keyword>
<dbReference type="GO" id="GO:0045087">
    <property type="term" value="P:innate immune response"/>
    <property type="evidence" value="ECO:0007669"/>
    <property type="project" value="TreeGrafter"/>
</dbReference>